<keyword evidence="4" id="KW-0804">Transcription</keyword>
<keyword evidence="9" id="KW-1185">Reference proteome</keyword>
<dbReference type="GO" id="GO:0010468">
    <property type="term" value="P:regulation of gene expression"/>
    <property type="evidence" value="ECO:0007669"/>
    <property type="project" value="UniProtKB-ARBA"/>
</dbReference>
<reference evidence="8" key="2">
    <citation type="submission" date="2015-06" db="UniProtKB">
        <authorList>
            <consortium name="EnsemblProtists"/>
        </authorList>
    </citation>
    <scope>IDENTIFICATION</scope>
    <source>
        <strain evidence="8">Emoy2</strain>
    </source>
</reference>
<dbReference type="Pfam" id="PF08598">
    <property type="entry name" value="Sds3"/>
    <property type="match status" value="1"/>
</dbReference>
<keyword evidence="6" id="KW-0175">Coiled coil</keyword>
<evidence type="ECO:0000256" key="6">
    <source>
        <dbReference type="SAM" id="Coils"/>
    </source>
</evidence>
<evidence type="ECO:0000313" key="8">
    <source>
        <dbReference type="EnsemblProtists" id="HpaP806294"/>
    </source>
</evidence>
<feature type="coiled-coil region" evidence="6">
    <location>
        <begin position="94"/>
        <end position="121"/>
    </location>
</feature>
<dbReference type="VEuPathDB" id="FungiDB:HpaG806294"/>
<dbReference type="OMA" id="EYFQHST"/>
<keyword evidence="2" id="KW-0678">Repressor</keyword>
<evidence type="ECO:0000256" key="7">
    <source>
        <dbReference type="SAM" id="MobiDB-lite"/>
    </source>
</evidence>
<accession>M4BIR7</accession>
<evidence type="ECO:0000256" key="5">
    <source>
        <dbReference type="ARBA" id="ARBA00023242"/>
    </source>
</evidence>
<proteinExistence type="predicted"/>
<keyword evidence="3" id="KW-0805">Transcription regulation</keyword>
<dbReference type="eggNOG" id="ENOG502S7X6">
    <property type="taxonomic scope" value="Eukaryota"/>
</dbReference>
<dbReference type="InterPro" id="IPR013907">
    <property type="entry name" value="Sds3"/>
</dbReference>
<dbReference type="HOGENOM" id="CLU_039702_1_0_1"/>
<dbReference type="SMART" id="SM01401">
    <property type="entry name" value="Sds3"/>
    <property type="match status" value="1"/>
</dbReference>
<organism evidence="8 9">
    <name type="scientific">Hyaloperonospora arabidopsidis (strain Emoy2)</name>
    <name type="common">Downy mildew agent</name>
    <name type="synonym">Peronospora arabidopsidis</name>
    <dbReference type="NCBI Taxonomy" id="559515"/>
    <lineage>
        <taxon>Eukaryota</taxon>
        <taxon>Sar</taxon>
        <taxon>Stramenopiles</taxon>
        <taxon>Oomycota</taxon>
        <taxon>Peronosporomycetes</taxon>
        <taxon>Peronosporales</taxon>
        <taxon>Peronosporaceae</taxon>
        <taxon>Hyaloperonospora</taxon>
    </lineage>
</organism>
<evidence type="ECO:0000256" key="4">
    <source>
        <dbReference type="ARBA" id="ARBA00023163"/>
    </source>
</evidence>
<keyword evidence="5" id="KW-0539">Nucleus</keyword>
<evidence type="ECO:0000313" key="9">
    <source>
        <dbReference type="Proteomes" id="UP000011713"/>
    </source>
</evidence>
<dbReference type="AlphaFoldDB" id="M4BIR7"/>
<dbReference type="Proteomes" id="UP000011713">
    <property type="component" value="Unassembled WGS sequence"/>
</dbReference>
<dbReference type="EnsemblProtists" id="HpaT806294">
    <property type="protein sequence ID" value="HpaP806294"/>
    <property type="gene ID" value="HpaG806294"/>
</dbReference>
<evidence type="ECO:0000256" key="1">
    <source>
        <dbReference type="ARBA" id="ARBA00004123"/>
    </source>
</evidence>
<dbReference type="EMBL" id="JH598301">
    <property type="status" value="NOT_ANNOTATED_CDS"/>
    <property type="molecule type" value="Genomic_DNA"/>
</dbReference>
<comment type="subcellular location">
    <subcellularLocation>
        <location evidence="1">Nucleus</location>
    </subcellularLocation>
</comment>
<feature type="region of interest" description="Disordered" evidence="7">
    <location>
        <begin position="1"/>
        <end position="39"/>
    </location>
</feature>
<protein>
    <submittedName>
        <fullName evidence="8">Uncharacterized protein</fullName>
    </submittedName>
</protein>
<evidence type="ECO:0000256" key="2">
    <source>
        <dbReference type="ARBA" id="ARBA00022491"/>
    </source>
</evidence>
<reference evidence="9" key="1">
    <citation type="journal article" date="2010" name="Science">
        <title>Signatures of adaptation to obligate biotrophy in the Hyaloperonospora arabidopsidis genome.</title>
        <authorList>
            <person name="Baxter L."/>
            <person name="Tripathy S."/>
            <person name="Ishaque N."/>
            <person name="Boot N."/>
            <person name="Cabral A."/>
            <person name="Kemen E."/>
            <person name="Thines M."/>
            <person name="Ah-Fong A."/>
            <person name="Anderson R."/>
            <person name="Badejoko W."/>
            <person name="Bittner-Eddy P."/>
            <person name="Boore J.L."/>
            <person name="Chibucos M.C."/>
            <person name="Coates M."/>
            <person name="Dehal P."/>
            <person name="Delehaunty K."/>
            <person name="Dong S."/>
            <person name="Downton P."/>
            <person name="Dumas B."/>
            <person name="Fabro G."/>
            <person name="Fronick C."/>
            <person name="Fuerstenberg S.I."/>
            <person name="Fulton L."/>
            <person name="Gaulin E."/>
            <person name="Govers F."/>
            <person name="Hughes L."/>
            <person name="Humphray S."/>
            <person name="Jiang R.H."/>
            <person name="Judelson H."/>
            <person name="Kamoun S."/>
            <person name="Kyung K."/>
            <person name="Meijer H."/>
            <person name="Minx P."/>
            <person name="Morris P."/>
            <person name="Nelson J."/>
            <person name="Phuntumart V."/>
            <person name="Qutob D."/>
            <person name="Rehmany A."/>
            <person name="Rougon-Cardoso A."/>
            <person name="Ryden P."/>
            <person name="Torto-Alalibo T."/>
            <person name="Studholme D."/>
            <person name="Wang Y."/>
            <person name="Win J."/>
            <person name="Wood J."/>
            <person name="Clifton S.W."/>
            <person name="Rogers J."/>
            <person name="Van den Ackerveken G."/>
            <person name="Jones J.D."/>
            <person name="McDowell J.M."/>
            <person name="Beynon J."/>
            <person name="Tyler B.M."/>
        </authorList>
    </citation>
    <scope>NUCLEOTIDE SEQUENCE [LARGE SCALE GENOMIC DNA]</scope>
    <source>
        <strain evidence="9">Emoy2</strain>
    </source>
</reference>
<dbReference type="GO" id="GO:0005654">
    <property type="term" value="C:nucleoplasm"/>
    <property type="evidence" value="ECO:0007669"/>
    <property type="project" value="UniProtKB-ARBA"/>
</dbReference>
<evidence type="ECO:0000256" key="3">
    <source>
        <dbReference type="ARBA" id="ARBA00023015"/>
    </source>
</evidence>
<sequence>MSTVVVEQLRDSGMATPKSTSGKAQIPAAKGSKHESRLNRALGTVDKEVDKQLEGAKAVDCSNAVAVGPIAAVGDDKDVRGIKSINESAPETSRKRVEQMRRRLQVQLQFVEQARRQIMDETHPDMVERLREAARERDQLLGVAKQRNEYFQHSTTVIFNYECDEANSEYDLLCEKLRQDMLEEIHHEMEILNDQRKGGHNCVRTTTRKTRSTRTKAGPDPVLVLDTAQKIKKRAGYVFQPLEKELGQSEIDRDVRELTNVYMMTKKRRMEFDTAVICGISSTELLVLSEKGKHYRLVIMDIRQGRVVLTTLSSEQAASRDDLGGESS</sequence>
<dbReference type="InParanoid" id="M4BIR7"/>
<name>M4BIR7_HYAAE</name>
<feature type="region of interest" description="Disordered" evidence="7">
    <location>
        <begin position="199"/>
        <end position="218"/>
    </location>
</feature>